<dbReference type="Proteomes" id="UP000632659">
    <property type="component" value="Unassembled WGS sequence"/>
</dbReference>
<feature type="transmembrane region" description="Helical" evidence="1">
    <location>
        <begin position="318"/>
        <end position="338"/>
    </location>
</feature>
<proteinExistence type="predicted"/>
<name>A0A8J6TR55_9FIRM</name>
<feature type="transmembrane region" description="Helical" evidence="1">
    <location>
        <begin position="210"/>
        <end position="237"/>
    </location>
</feature>
<feature type="transmembrane region" description="Helical" evidence="1">
    <location>
        <begin position="123"/>
        <end position="141"/>
    </location>
</feature>
<dbReference type="InterPro" id="IPR018580">
    <property type="entry name" value="Uncharacterised_YfhO"/>
</dbReference>
<dbReference type="PANTHER" id="PTHR38454:SF1">
    <property type="entry name" value="INTEGRAL MEMBRANE PROTEIN"/>
    <property type="match status" value="1"/>
</dbReference>
<organism evidence="2 3">
    <name type="scientific">Massiliimalia timonensis</name>
    <dbReference type="NCBI Taxonomy" id="1987501"/>
    <lineage>
        <taxon>Bacteria</taxon>
        <taxon>Bacillati</taxon>
        <taxon>Bacillota</taxon>
        <taxon>Clostridia</taxon>
        <taxon>Eubacteriales</taxon>
        <taxon>Oscillospiraceae</taxon>
        <taxon>Massiliimalia</taxon>
    </lineage>
</organism>
<evidence type="ECO:0000313" key="3">
    <source>
        <dbReference type="Proteomes" id="UP000632659"/>
    </source>
</evidence>
<protein>
    <submittedName>
        <fullName evidence="2">YfhO family protein</fullName>
    </submittedName>
</protein>
<keyword evidence="1" id="KW-1133">Transmembrane helix</keyword>
<feature type="transmembrane region" description="Helical" evidence="1">
    <location>
        <begin position="262"/>
        <end position="283"/>
    </location>
</feature>
<dbReference type="RefSeq" id="WP_187536824.1">
    <property type="nucleotide sequence ID" value="NZ_JACRTL010000009.1"/>
</dbReference>
<feature type="transmembrane region" description="Helical" evidence="1">
    <location>
        <begin position="345"/>
        <end position="378"/>
    </location>
</feature>
<keyword evidence="1" id="KW-0812">Transmembrane</keyword>
<feature type="transmembrane region" description="Helical" evidence="1">
    <location>
        <begin position="70"/>
        <end position="91"/>
    </location>
</feature>
<sequence>MPKKQILYPILLTAAVLVLLFFSVPAGSAFGSEVDWLCQHVSIAEHFRQNVYETGSLLIDYSDLGAGSNFYMFSYYGYLRPDILIGCLLPMVPMKTILIVYAVLGIIASVNLCYFWLKKQGFAPFFCFLGGMLLACASCFFQAHRQLMFVNYLPWLFLALLAIDYFLKQGRIVPFVLSALMFILHSFYFSISCFAVCFIYLLYRSREKRTVFYFIIGCGIAVALAAVLLVPTALVLLEHTKDNGSGASLPIILAVNPTLRSLLYSGYSCGLTLVSLYGLFLGIKHRPTRGLGIAVFCAVFLNIVPFILNGGLYIKSKILIPFVPLVILICITVLAALYQQTLKHSLWLLLLSFVPLFFQSFKWLVILDAVFLLLFFLFSQRAKGKLLPYLSLLVVPPLLFVQTNRTESFVPAEDPRQAVFTEEEMKQVYQNTNARFDQIDTDEAIATVNLTPVQGMKKSTMYSSSMNTEYSAFYYDLMKNPISINNRVALLAAPNPFFEYLMGIQYLQTTNQMLPDGYTVKLQKGENVLAENDSVLPTAYVSYNLMGKAQFDTLSYPETLDAMTNYTIVSNAEEIPFQSEVTPFQLDYSIEPSPDGLETASSDGVYDLHVKQETELTASLTQPIPAGHTLILTFEVENPDGRAVIISCNGIRNKLSADSAAYPNHNHQFTYYLSSSQPIDTLDFTFSKGDYQISNIKAYLYDNAKMGNEGITPLSFQETKGSTVLQGSAEVQKDGYFVTSLPIQNGYQAFVDGKEVEIETVNTAFVGFPITKGSHQIQITFTPPGRNLGIAISLLALAVLAVGMIWEIRRTRRGKPALSSPAQSK</sequence>
<keyword evidence="3" id="KW-1185">Reference proteome</keyword>
<evidence type="ECO:0000313" key="2">
    <source>
        <dbReference type="EMBL" id="MBC8611934.1"/>
    </source>
</evidence>
<feature type="transmembrane region" description="Helical" evidence="1">
    <location>
        <begin position="148"/>
        <end position="167"/>
    </location>
</feature>
<gene>
    <name evidence="2" type="ORF">H8702_12620</name>
</gene>
<comment type="caution">
    <text evidence="2">The sequence shown here is derived from an EMBL/GenBank/DDBJ whole genome shotgun (WGS) entry which is preliminary data.</text>
</comment>
<dbReference type="PANTHER" id="PTHR38454">
    <property type="entry name" value="INTEGRAL MEMBRANE PROTEIN-RELATED"/>
    <property type="match status" value="1"/>
</dbReference>
<feature type="transmembrane region" description="Helical" evidence="1">
    <location>
        <begin position="788"/>
        <end position="806"/>
    </location>
</feature>
<keyword evidence="1" id="KW-0472">Membrane</keyword>
<accession>A0A8J6TR55</accession>
<dbReference type="AlphaFoldDB" id="A0A8J6TR55"/>
<feature type="transmembrane region" description="Helical" evidence="1">
    <location>
        <begin position="179"/>
        <end position="203"/>
    </location>
</feature>
<dbReference type="EMBL" id="JACRTL010000009">
    <property type="protein sequence ID" value="MBC8611934.1"/>
    <property type="molecule type" value="Genomic_DNA"/>
</dbReference>
<evidence type="ECO:0000256" key="1">
    <source>
        <dbReference type="SAM" id="Phobius"/>
    </source>
</evidence>
<feature type="transmembrane region" description="Helical" evidence="1">
    <location>
        <begin position="290"/>
        <end position="312"/>
    </location>
</feature>
<reference evidence="2" key="1">
    <citation type="submission" date="2020-08" db="EMBL/GenBank/DDBJ databases">
        <title>Genome public.</title>
        <authorList>
            <person name="Liu C."/>
            <person name="Sun Q."/>
        </authorList>
    </citation>
    <scope>NUCLEOTIDE SEQUENCE</scope>
    <source>
        <strain evidence="2">NSJ-15</strain>
    </source>
</reference>
<dbReference type="Pfam" id="PF09586">
    <property type="entry name" value="YfhO"/>
    <property type="match status" value="2"/>
</dbReference>
<feature type="transmembrane region" description="Helical" evidence="1">
    <location>
        <begin position="98"/>
        <end position="117"/>
    </location>
</feature>